<evidence type="ECO:0000313" key="3">
    <source>
        <dbReference type="Proteomes" id="UP000046395"/>
    </source>
</evidence>
<organism evidence="3 4">
    <name type="scientific">Trichuris muris</name>
    <name type="common">Mouse whipworm</name>
    <dbReference type="NCBI Taxonomy" id="70415"/>
    <lineage>
        <taxon>Eukaryota</taxon>
        <taxon>Metazoa</taxon>
        <taxon>Ecdysozoa</taxon>
        <taxon>Nematoda</taxon>
        <taxon>Enoplea</taxon>
        <taxon>Dorylaimia</taxon>
        <taxon>Trichinellida</taxon>
        <taxon>Trichuridae</taxon>
        <taxon>Trichuris</taxon>
    </lineage>
</organism>
<reference evidence="4" key="1">
    <citation type="submission" date="2019-12" db="UniProtKB">
        <authorList>
            <consortium name="WormBaseParasite"/>
        </authorList>
    </citation>
    <scope>IDENTIFICATION</scope>
</reference>
<dbReference type="STRING" id="70415.A0A5S6Q7P2"/>
<dbReference type="Proteomes" id="UP000046395">
    <property type="component" value="Unassembled WGS sequence"/>
</dbReference>
<sequence length="135" mass="14290">MLLTVVAVAAVALVLTDPVEGACTKHSDCIGLQMCISERCVPAKPAGGQCTKDSQCEAELGQACISGICMVPVVQPPKPKDCITSEQCPGQRLCVNFKCVPAVPTGKECDDRNKCPDGQTCRYGDCWIPYAPTRG</sequence>
<dbReference type="PANTHER" id="PTHR36519:SF9">
    <property type="entry name" value="EB DOMAIN-CONTAINING PROTEIN-RELATED"/>
    <property type="match status" value="1"/>
</dbReference>
<feature type="domain" description="DUF7107" evidence="2">
    <location>
        <begin position="23"/>
        <end position="70"/>
    </location>
</feature>
<protein>
    <recommendedName>
        <fullName evidence="2">DUF7107 domain-containing protein</fullName>
    </recommendedName>
</protein>
<evidence type="ECO:0000256" key="1">
    <source>
        <dbReference type="SAM" id="SignalP"/>
    </source>
</evidence>
<dbReference type="WBParaSite" id="TMUE_1000003203.1">
    <property type="protein sequence ID" value="TMUE_1000003203.1"/>
    <property type="gene ID" value="WBGene00292357"/>
</dbReference>
<dbReference type="AlphaFoldDB" id="A0A5S6Q7P2"/>
<keyword evidence="3" id="KW-1185">Reference proteome</keyword>
<name>A0A5S6Q7P2_TRIMR</name>
<dbReference type="PANTHER" id="PTHR36519">
    <property type="entry name" value="FIP (FUNGUS-INDUCED PROTEIN) RELATED-RELATED"/>
    <property type="match status" value="1"/>
</dbReference>
<evidence type="ECO:0000313" key="4">
    <source>
        <dbReference type="WBParaSite" id="TMUE_1000003203.1"/>
    </source>
</evidence>
<accession>A0A5S6Q7P2</accession>
<feature type="chain" id="PRO_5024363323" description="DUF7107 domain-containing protein" evidence="1">
    <location>
        <begin position="22"/>
        <end position="135"/>
    </location>
</feature>
<dbReference type="Pfam" id="PF23416">
    <property type="entry name" value="DUF7107"/>
    <property type="match status" value="2"/>
</dbReference>
<keyword evidence="1" id="KW-0732">Signal</keyword>
<feature type="signal peptide" evidence="1">
    <location>
        <begin position="1"/>
        <end position="21"/>
    </location>
</feature>
<feature type="domain" description="DUF7107" evidence="2">
    <location>
        <begin position="82"/>
        <end position="127"/>
    </location>
</feature>
<dbReference type="InterPro" id="IPR055531">
    <property type="entry name" value="DUF7107"/>
</dbReference>
<proteinExistence type="predicted"/>
<evidence type="ECO:0000259" key="2">
    <source>
        <dbReference type="Pfam" id="PF23416"/>
    </source>
</evidence>